<dbReference type="CDD" id="cd22191">
    <property type="entry name" value="DPBB_RlpA_EXP_N-like"/>
    <property type="match status" value="1"/>
</dbReference>
<evidence type="ECO:0008006" key="6">
    <source>
        <dbReference type="Google" id="ProtNLM"/>
    </source>
</evidence>
<feature type="signal peptide" evidence="3">
    <location>
        <begin position="1"/>
        <end position="21"/>
    </location>
</feature>
<dbReference type="PANTHER" id="PTHR31836:SF28">
    <property type="entry name" value="SRCR DOMAIN-CONTAINING PROTEIN-RELATED"/>
    <property type="match status" value="1"/>
</dbReference>
<keyword evidence="5" id="KW-1185">Reference proteome</keyword>
<dbReference type="OrthoDB" id="623670at2759"/>
<feature type="chain" id="PRO_5014407784" description="RlpA-like double-psi beta-barrel-protein domain-containing protein-containing protein" evidence="3">
    <location>
        <begin position="22"/>
        <end position="274"/>
    </location>
</feature>
<dbReference type="InterPro" id="IPR051477">
    <property type="entry name" value="Expansin_CellWall"/>
</dbReference>
<feature type="region of interest" description="Disordered" evidence="2">
    <location>
        <begin position="63"/>
        <end position="168"/>
    </location>
</feature>
<evidence type="ECO:0000313" key="5">
    <source>
        <dbReference type="Proteomes" id="UP000235023"/>
    </source>
</evidence>
<evidence type="ECO:0000256" key="3">
    <source>
        <dbReference type="SAM" id="SignalP"/>
    </source>
</evidence>
<reference evidence="5" key="1">
    <citation type="submission" date="2017-12" db="EMBL/GenBank/DDBJ databases">
        <authorList>
            <consortium name="DOE Joint Genome Institute"/>
            <person name="Mondo S.J."/>
            <person name="Kjaerbolling I."/>
            <person name="Vesth T.C."/>
            <person name="Frisvad J.C."/>
            <person name="Nybo J.L."/>
            <person name="Theobald S."/>
            <person name="Kuo A."/>
            <person name="Bowyer P."/>
            <person name="Matsuda Y."/>
            <person name="Lyhne E.K."/>
            <person name="Kogle M.E."/>
            <person name="Clum A."/>
            <person name="Lipzen A."/>
            <person name="Salamov A."/>
            <person name="Ngan C.Y."/>
            <person name="Daum C."/>
            <person name="Chiniquy J."/>
            <person name="Barry K."/>
            <person name="LaButti K."/>
            <person name="Haridas S."/>
            <person name="Simmons B.A."/>
            <person name="Magnuson J.K."/>
            <person name="Mortensen U.H."/>
            <person name="Larsen T.O."/>
            <person name="Grigoriev I.V."/>
            <person name="Baker S.E."/>
            <person name="Andersen M.R."/>
            <person name="Nordberg H.P."/>
            <person name="Cantor M.N."/>
            <person name="Hua S.X."/>
        </authorList>
    </citation>
    <scope>NUCLEOTIDE SEQUENCE [LARGE SCALE GENOMIC DNA]</scope>
    <source>
        <strain evidence="5">IBT 19404</strain>
    </source>
</reference>
<proteinExistence type="predicted"/>
<dbReference type="InterPro" id="IPR036908">
    <property type="entry name" value="RlpA-like_sf"/>
</dbReference>
<dbReference type="Proteomes" id="UP000235023">
    <property type="component" value="Unassembled WGS sequence"/>
</dbReference>
<accession>A0A2J5HMZ5</accession>
<dbReference type="EMBL" id="KZ559574">
    <property type="protein sequence ID" value="PLN78563.1"/>
    <property type="molecule type" value="Genomic_DNA"/>
</dbReference>
<organism evidence="4 5">
    <name type="scientific">Aspergillus taichungensis</name>
    <dbReference type="NCBI Taxonomy" id="482145"/>
    <lineage>
        <taxon>Eukaryota</taxon>
        <taxon>Fungi</taxon>
        <taxon>Dikarya</taxon>
        <taxon>Ascomycota</taxon>
        <taxon>Pezizomycotina</taxon>
        <taxon>Eurotiomycetes</taxon>
        <taxon>Eurotiomycetidae</taxon>
        <taxon>Eurotiales</taxon>
        <taxon>Aspergillaceae</taxon>
        <taxon>Aspergillus</taxon>
        <taxon>Aspergillus subgen. Circumdati</taxon>
    </lineage>
</organism>
<dbReference type="PANTHER" id="PTHR31836">
    <property type="match status" value="1"/>
</dbReference>
<name>A0A2J5HMZ5_9EURO</name>
<dbReference type="SUPFAM" id="SSF50685">
    <property type="entry name" value="Barwin-like endoglucanases"/>
    <property type="match status" value="1"/>
</dbReference>
<feature type="compositionally biased region" description="Pro residues" evidence="2">
    <location>
        <begin position="104"/>
        <end position="160"/>
    </location>
</feature>
<protein>
    <recommendedName>
        <fullName evidence="6">RlpA-like double-psi beta-barrel-protein domain-containing protein-containing protein</fullName>
    </recommendedName>
</protein>
<dbReference type="Gene3D" id="2.40.40.10">
    <property type="entry name" value="RlpA-like domain"/>
    <property type="match status" value="1"/>
</dbReference>
<evidence type="ECO:0000256" key="1">
    <source>
        <dbReference type="ARBA" id="ARBA00022729"/>
    </source>
</evidence>
<evidence type="ECO:0000256" key="2">
    <source>
        <dbReference type="SAM" id="MobiDB-lite"/>
    </source>
</evidence>
<dbReference type="PRINTS" id="PR01217">
    <property type="entry name" value="PRICHEXTENSN"/>
</dbReference>
<keyword evidence="1 3" id="KW-0732">Signal</keyword>
<evidence type="ECO:0000313" key="4">
    <source>
        <dbReference type="EMBL" id="PLN78563.1"/>
    </source>
</evidence>
<sequence length="274" mass="28487">MAPLAKSLALAGALCAALSSAAPVKRENIVVWETSTTVEWTTVDITTTVYPPAAPTVHTSVVSLTSAVPTSESQPEPTEEPEDPPKTTQAPPPPPKPTTTTTTAPPPPPKTTEAPPPPPSTTEAPPPPPKTTQAPPPPPKTTQAPPPPPQTTQAPPPAPPSSGGGYTGSCSKNTPCKGQVTYYDTATDPSAPSSCGWTNDGETEAVLALPVGLMKDSDCGRMVTVKYGGVTKQGKVVDKCMGCDSSSIDLSKHFFSELAEMLEGRLHDVEWFME</sequence>
<dbReference type="AlphaFoldDB" id="A0A2J5HMZ5"/>
<gene>
    <name evidence="4" type="ORF">BDW42DRAFT_174574</name>
</gene>